<feature type="domain" description="Fimbrial-type adhesion" evidence="2">
    <location>
        <begin position="43"/>
        <end position="195"/>
    </location>
</feature>
<evidence type="ECO:0000313" key="3">
    <source>
        <dbReference type="EMBL" id="CAB5711780.1"/>
    </source>
</evidence>
<dbReference type="EMBL" id="JAOWIN010000008">
    <property type="protein sequence ID" value="MDI9093329.1"/>
    <property type="molecule type" value="Genomic_DNA"/>
</dbReference>
<evidence type="ECO:0000313" key="6">
    <source>
        <dbReference type="EMBL" id="QWQ21226.1"/>
    </source>
</evidence>
<dbReference type="Pfam" id="PF00419">
    <property type="entry name" value="Fimbrial"/>
    <property type="match status" value="1"/>
</dbReference>
<dbReference type="SUPFAM" id="SSF49401">
    <property type="entry name" value="Bacterial adhesins"/>
    <property type="match status" value="1"/>
</dbReference>
<feature type="chain" id="PRO_5011915185" evidence="1">
    <location>
        <begin position="35"/>
        <end position="195"/>
    </location>
</feature>
<dbReference type="Proteomes" id="UP001159001">
    <property type="component" value="Unassembled WGS sequence"/>
</dbReference>
<dbReference type="InterPro" id="IPR008966">
    <property type="entry name" value="Adhesion_dom_sf"/>
</dbReference>
<dbReference type="InterPro" id="IPR036937">
    <property type="entry name" value="Adhesion_dom_fimbrial_sf"/>
</dbReference>
<evidence type="ECO:0000256" key="1">
    <source>
        <dbReference type="SAM" id="SignalP"/>
    </source>
</evidence>
<dbReference type="Proteomes" id="UP000834611">
    <property type="component" value="Unassembled WGS sequence"/>
</dbReference>
<dbReference type="GO" id="GO:0043709">
    <property type="term" value="P:cell adhesion involved in single-species biofilm formation"/>
    <property type="evidence" value="ECO:0007669"/>
    <property type="project" value="TreeGrafter"/>
</dbReference>
<keyword evidence="1" id="KW-0732">Signal</keyword>
<dbReference type="InterPro" id="IPR000259">
    <property type="entry name" value="Adhesion_dom_fimbrial"/>
</dbReference>
<feature type="signal peptide" evidence="1">
    <location>
        <begin position="1"/>
        <end position="34"/>
    </location>
</feature>
<dbReference type="EMBL" id="CAHPSF010000012">
    <property type="protein sequence ID" value="CAB5711780.1"/>
    <property type="molecule type" value="Genomic_DNA"/>
</dbReference>
<evidence type="ECO:0000313" key="4">
    <source>
        <dbReference type="EMBL" id="MDI9093329.1"/>
    </source>
</evidence>
<accession>A0A264VUK7</accession>
<dbReference type="PANTHER" id="PTHR33420">
    <property type="entry name" value="FIMBRIAL SUBUNIT ELFA-RELATED"/>
    <property type="match status" value="1"/>
</dbReference>
<dbReference type="RefSeq" id="WP_004261070.1">
    <property type="nucleotide sequence ID" value="NZ_ABDWLN020000011.1"/>
</dbReference>
<dbReference type="Proteomes" id="UP000216001">
    <property type="component" value="Unassembled WGS sequence"/>
</dbReference>
<dbReference type="GO" id="GO:0009289">
    <property type="term" value="C:pilus"/>
    <property type="evidence" value="ECO:0007669"/>
    <property type="project" value="InterPro"/>
</dbReference>
<sequence length="195" mass="20926">MQFTKLNIAPYLSKSSRLFIFTALIAGIFSTNSAADNTGTVDFEGVVVSTPCNIAQSSLKQVIDFGQLSRRALENGRVAEVKFNIEFTGCDFTDFDIDTAGKPIAVKSMELVFTGQSYADAANTLLSTSAGNTNNVGIGIDGFEFGKAKDVLSRIINKKGDNVLSFKALAKAVDTTKSVSEGKFSAVTNFRITYQ</sequence>
<reference evidence="5 7" key="1">
    <citation type="submission" date="2017-07" db="EMBL/GenBank/DDBJ databases">
        <title>blaIMP-27 on transferable plasmids in Proteus mirabilis and Providencia rettgeri.</title>
        <authorList>
            <person name="Potter R."/>
        </authorList>
    </citation>
    <scope>NUCLEOTIDE SEQUENCE [LARGE SCALE GENOMIC DNA]</scope>
    <source>
        <strain evidence="5 7">PR1</strain>
    </source>
</reference>
<organism evidence="5 7">
    <name type="scientific">Providencia rettgeri</name>
    <dbReference type="NCBI Taxonomy" id="587"/>
    <lineage>
        <taxon>Bacteria</taxon>
        <taxon>Pseudomonadati</taxon>
        <taxon>Pseudomonadota</taxon>
        <taxon>Gammaproteobacteria</taxon>
        <taxon>Enterobacterales</taxon>
        <taxon>Morganellaceae</taxon>
        <taxon>Providencia</taxon>
    </lineage>
</organism>
<dbReference type="EMBL" id="CP076405">
    <property type="protein sequence ID" value="QWQ21226.1"/>
    <property type="molecule type" value="Genomic_DNA"/>
</dbReference>
<dbReference type="PANTHER" id="PTHR33420:SF26">
    <property type="entry name" value="FIMBRIAL SUBUNIT"/>
    <property type="match status" value="1"/>
</dbReference>
<name>A0A264VUK7_PRORE</name>
<dbReference type="GeneID" id="92273266"/>
<evidence type="ECO:0000313" key="5">
    <source>
        <dbReference type="EMBL" id="OZS74983.1"/>
    </source>
</evidence>
<dbReference type="EMBL" id="NOWC01000008">
    <property type="protein sequence ID" value="OZS74983.1"/>
    <property type="molecule type" value="Genomic_DNA"/>
</dbReference>
<proteinExistence type="predicted"/>
<reference evidence="4" key="4">
    <citation type="submission" date="2022-10" db="EMBL/GenBank/DDBJ databases">
        <title>Bacterial isolates recovered from the One Health project in Brazil.</title>
        <authorList>
            <person name="Valiatti T.B."/>
            <person name="Santos F."/>
            <person name="Cayo R."/>
            <person name="Gales A.C."/>
        </authorList>
    </citation>
    <scope>NUCLEOTIDE SEQUENCE</scope>
    <source>
        <strain evidence="4">PVR188</strain>
    </source>
</reference>
<dbReference type="InterPro" id="IPR050263">
    <property type="entry name" value="Bact_Fimbrial_Adh_Pro"/>
</dbReference>
<dbReference type="AlphaFoldDB" id="A0A264VUK7"/>
<gene>
    <name evidence="3" type="primary">papA_3</name>
    <name evidence="5" type="ORF">CHI95_08940</name>
    <name evidence="3" type="ORF">GHA_03658</name>
    <name evidence="6" type="ORF">KOF27_02385</name>
    <name evidence="4" type="ORF">OGX73_11950</name>
</gene>
<evidence type="ECO:0000259" key="2">
    <source>
        <dbReference type="Pfam" id="PF00419"/>
    </source>
</evidence>
<reference evidence="3" key="2">
    <citation type="submission" date="2020-05" db="EMBL/GenBank/DDBJ databases">
        <authorList>
            <person name="Delgado-Blas J."/>
        </authorList>
    </citation>
    <scope>NUCLEOTIDE SEQUENCE</scope>
    <source>
        <strain evidence="3">BB1453</strain>
    </source>
</reference>
<dbReference type="Gene3D" id="2.60.40.1090">
    <property type="entry name" value="Fimbrial-type adhesion domain"/>
    <property type="match status" value="1"/>
</dbReference>
<dbReference type="Proteomes" id="UP000682358">
    <property type="component" value="Chromosome"/>
</dbReference>
<reference evidence="6" key="3">
    <citation type="submission" date="2021-06" db="EMBL/GenBank/DDBJ databases">
        <title>Emergence of genetically related NDM-1-producing Providencia rettgeri strains in Argentina.</title>
        <authorList>
            <person name="Pasteran F."/>
            <person name="Meo A."/>
            <person name="Gomez S."/>
            <person name="Derdoy L."/>
            <person name="Albronoz E."/>
            <person name="Faccone D."/>
            <person name="Guerriero L."/>
            <person name="Archuby D."/>
            <person name="Tarzia A."/>
            <person name="Lopez M."/>
            <person name="Corso A."/>
        </authorList>
    </citation>
    <scope>NUCLEOTIDE SEQUENCE</scope>
    <source>
        <strain evidence="6">PreM15628</strain>
    </source>
</reference>
<protein>
    <submittedName>
        <fullName evidence="5 6">Fimbrial protein</fullName>
    </submittedName>
    <submittedName>
        <fullName evidence="3">Pap fimbrial major pilin protein</fullName>
    </submittedName>
</protein>
<evidence type="ECO:0000313" key="7">
    <source>
        <dbReference type="Proteomes" id="UP000216001"/>
    </source>
</evidence>